<sequence>MEGGNQYKKGLWTEEEDKILIDYVKMHGKGQWNRVAKKTGLKRCGKSCRLRWMNYLSPSVKQGSFTEEEEDLIIRLHNLLGNRWSLIAGRVPGRTDNQVKNYWNTHLCKKLGIKKQSRRVGVSAPTKSRAVKVSEPIIDSSSSPSSGATNIINEVNEGTQKAVEASDTQEVVIDEDYVNSFWASDREFLELSSPSLLESLDGYSLDLVWNGL</sequence>
<evidence type="ECO:0000256" key="2">
    <source>
        <dbReference type="ARBA" id="ARBA00022737"/>
    </source>
</evidence>
<dbReference type="PROSITE" id="PS50090">
    <property type="entry name" value="MYB_LIKE"/>
    <property type="match status" value="2"/>
</dbReference>
<dbReference type="InterPro" id="IPR017930">
    <property type="entry name" value="Myb_dom"/>
</dbReference>
<dbReference type="Gene3D" id="1.10.10.60">
    <property type="entry name" value="Homeodomain-like"/>
    <property type="match status" value="2"/>
</dbReference>
<dbReference type="FunFam" id="1.10.10.60:FF:000353">
    <property type="entry name" value="Transcription factor WER"/>
    <property type="match status" value="1"/>
</dbReference>
<dbReference type="Proteomes" id="UP001415857">
    <property type="component" value="Unassembled WGS sequence"/>
</dbReference>
<keyword evidence="3" id="KW-0805">Transcription regulation</keyword>
<dbReference type="PANTHER" id="PTHR47998">
    <property type="entry name" value="TRANSCRIPTION FACTOR MYB51-LIKE ISOFORM X1"/>
    <property type="match status" value="1"/>
</dbReference>
<name>A0AAP0NI94_LIQFO</name>
<gene>
    <name evidence="9" type="ORF">L1049_002840</name>
</gene>
<feature type="domain" description="HTH myb-type" evidence="8">
    <location>
        <begin position="8"/>
        <end position="60"/>
    </location>
</feature>
<dbReference type="GO" id="GO:0048731">
    <property type="term" value="P:system development"/>
    <property type="evidence" value="ECO:0007669"/>
    <property type="project" value="UniProtKB-ARBA"/>
</dbReference>
<organism evidence="9 10">
    <name type="scientific">Liquidambar formosana</name>
    <name type="common">Formosan gum</name>
    <dbReference type="NCBI Taxonomy" id="63359"/>
    <lineage>
        <taxon>Eukaryota</taxon>
        <taxon>Viridiplantae</taxon>
        <taxon>Streptophyta</taxon>
        <taxon>Embryophyta</taxon>
        <taxon>Tracheophyta</taxon>
        <taxon>Spermatophyta</taxon>
        <taxon>Magnoliopsida</taxon>
        <taxon>eudicotyledons</taxon>
        <taxon>Gunneridae</taxon>
        <taxon>Pentapetalae</taxon>
        <taxon>Saxifragales</taxon>
        <taxon>Altingiaceae</taxon>
        <taxon>Liquidambar</taxon>
    </lineage>
</organism>
<evidence type="ECO:0000256" key="5">
    <source>
        <dbReference type="ARBA" id="ARBA00023163"/>
    </source>
</evidence>
<dbReference type="GO" id="GO:0090558">
    <property type="term" value="P:plant epidermis development"/>
    <property type="evidence" value="ECO:0007669"/>
    <property type="project" value="UniProtKB-ARBA"/>
</dbReference>
<evidence type="ECO:0000313" key="9">
    <source>
        <dbReference type="EMBL" id="KAK9272467.1"/>
    </source>
</evidence>
<evidence type="ECO:0000256" key="6">
    <source>
        <dbReference type="ARBA" id="ARBA00023242"/>
    </source>
</evidence>
<evidence type="ECO:0000259" key="7">
    <source>
        <dbReference type="PROSITE" id="PS50090"/>
    </source>
</evidence>
<dbReference type="CDD" id="cd00167">
    <property type="entry name" value="SANT"/>
    <property type="match status" value="2"/>
</dbReference>
<evidence type="ECO:0000256" key="3">
    <source>
        <dbReference type="ARBA" id="ARBA00023015"/>
    </source>
</evidence>
<keyword evidence="10" id="KW-1185">Reference proteome</keyword>
<dbReference type="FunFam" id="1.10.10.60:FF:000001">
    <property type="entry name" value="MYB-related transcription factor"/>
    <property type="match status" value="1"/>
</dbReference>
<reference evidence="9 10" key="1">
    <citation type="journal article" date="2024" name="Plant J.">
        <title>Genome sequences and population genomics reveal climatic adaptation and genomic divergence between two closely related sweetgum species.</title>
        <authorList>
            <person name="Xu W.Q."/>
            <person name="Ren C.Q."/>
            <person name="Zhang X.Y."/>
            <person name="Comes H.P."/>
            <person name="Liu X.H."/>
            <person name="Li Y.G."/>
            <person name="Kettle C.J."/>
            <person name="Jalonen R."/>
            <person name="Gaisberger H."/>
            <person name="Ma Y.Z."/>
            <person name="Qiu Y.X."/>
        </authorList>
    </citation>
    <scope>NUCLEOTIDE SEQUENCE [LARGE SCALE GENOMIC DNA]</scope>
    <source>
        <strain evidence="9">Hangzhou</strain>
    </source>
</reference>
<keyword evidence="2" id="KW-0677">Repeat</keyword>
<evidence type="ECO:0000259" key="8">
    <source>
        <dbReference type="PROSITE" id="PS51294"/>
    </source>
</evidence>
<dbReference type="PROSITE" id="PS51294">
    <property type="entry name" value="HTH_MYB"/>
    <property type="match status" value="2"/>
</dbReference>
<dbReference type="InterPro" id="IPR001005">
    <property type="entry name" value="SANT/Myb"/>
</dbReference>
<keyword evidence="4" id="KW-0238">DNA-binding</keyword>
<dbReference type="GO" id="GO:0030154">
    <property type="term" value="P:cell differentiation"/>
    <property type="evidence" value="ECO:0007669"/>
    <property type="project" value="TreeGrafter"/>
</dbReference>
<dbReference type="AlphaFoldDB" id="A0AAP0NI94"/>
<dbReference type="GO" id="GO:0005634">
    <property type="term" value="C:nucleus"/>
    <property type="evidence" value="ECO:0007669"/>
    <property type="project" value="UniProtKB-SubCell"/>
</dbReference>
<keyword evidence="6" id="KW-0539">Nucleus</keyword>
<dbReference type="EMBL" id="JBBPBK010000013">
    <property type="protein sequence ID" value="KAK9272467.1"/>
    <property type="molecule type" value="Genomic_DNA"/>
</dbReference>
<dbReference type="SMART" id="SM00717">
    <property type="entry name" value="SANT"/>
    <property type="match status" value="2"/>
</dbReference>
<proteinExistence type="predicted"/>
<comment type="subcellular location">
    <subcellularLocation>
        <location evidence="1">Nucleus</location>
    </subcellularLocation>
</comment>
<dbReference type="PANTHER" id="PTHR47998:SF16">
    <property type="entry name" value="TRANSCRIPTION FACTOR WER"/>
    <property type="match status" value="1"/>
</dbReference>
<accession>A0AAP0NI94</accession>
<feature type="domain" description="Myb-like" evidence="7">
    <location>
        <begin position="57"/>
        <end position="107"/>
    </location>
</feature>
<protein>
    <submittedName>
        <fullName evidence="9">Uncharacterized protein</fullName>
    </submittedName>
</protein>
<keyword evidence="5" id="KW-0804">Transcription</keyword>
<dbReference type="InterPro" id="IPR009057">
    <property type="entry name" value="Homeodomain-like_sf"/>
</dbReference>
<comment type="caution">
    <text evidence="9">The sequence shown here is derived from an EMBL/GenBank/DDBJ whole genome shotgun (WGS) entry which is preliminary data.</text>
</comment>
<feature type="domain" description="HTH myb-type" evidence="8">
    <location>
        <begin position="61"/>
        <end position="111"/>
    </location>
</feature>
<evidence type="ECO:0000256" key="4">
    <source>
        <dbReference type="ARBA" id="ARBA00023125"/>
    </source>
</evidence>
<evidence type="ECO:0000313" key="10">
    <source>
        <dbReference type="Proteomes" id="UP001415857"/>
    </source>
</evidence>
<evidence type="ECO:0000256" key="1">
    <source>
        <dbReference type="ARBA" id="ARBA00004123"/>
    </source>
</evidence>
<dbReference type="Pfam" id="PF00249">
    <property type="entry name" value="Myb_DNA-binding"/>
    <property type="match status" value="2"/>
</dbReference>
<dbReference type="GO" id="GO:0000976">
    <property type="term" value="F:transcription cis-regulatory region binding"/>
    <property type="evidence" value="ECO:0007669"/>
    <property type="project" value="TreeGrafter"/>
</dbReference>
<dbReference type="GO" id="GO:0006355">
    <property type="term" value="P:regulation of DNA-templated transcription"/>
    <property type="evidence" value="ECO:0007669"/>
    <property type="project" value="TreeGrafter"/>
</dbReference>
<dbReference type="SUPFAM" id="SSF46689">
    <property type="entry name" value="Homeodomain-like"/>
    <property type="match status" value="1"/>
</dbReference>
<feature type="domain" description="Myb-like" evidence="7">
    <location>
        <begin position="4"/>
        <end position="56"/>
    </location>
</feature>
<dbReference type="InterPro" id="IPR015495">
    <property type="entry name" value="Myb_TF_plants"/>
</dbReference>